<dbReference type="Gene3D" id="2.40.40.20">
    <property type="match status" value="1"/>
</dbReference>
<dbReference type="EMBL" id="LR536451">
    <property type="protein sequence ID" value="VFU16424.1"/>
    <property type="molecule type" value="Genomic_DNA"/>
</dbReference>
<proteinExistence type="predicted"/>
<sequence length="170" mass="18336">MSGEASATNMEKLRLTVVEARREDVGRGIVRVDPETLRQIGASPGDVLEIEGRAKTVAKGMPTFKEQRGQQVIQMDGVGRTNAGVALGQRAMISKVSSAVARRVVMAPLGAGALREDEIDHMARRLDGLAMKAGDRVRIALFGGKPPRFPGRAKRTRWTGDDSSGHIARH</sequence>
<keyword evidence="3" id="KW-0614">Plasmid</keyword>
<evidence type="ECO:0000313" key="3">
    <source>
        <dbReference type="EMBL" id="VFU16424.1"/>
    </source>
</evidence>
<feature type="domain" description="CDC48 N-terminal subdomain" evidence="2">
    <location>
        <begin position="14"/>
        <end position="99"/>
    </location>
</feature>
<geneLocation type="plasmid" evidence="3 4">
    <name>2</name>
</geneLocation>
<dbReference type="SMART" id="SM01073">
    <property type="entry name" value="CDC48_N"/>
    <property type="match status" value="1"/>
</dbReference>
<dbReference type="Proteomes" id="UP000294360">
    <property type="component" value="Plasmid 2"/>
</dbReference>
<accession>A0A4U8Z6Q2</accession>
<evidence type="ECO:0000256" key="1">
    <source>
        <dbReference type="SAM" id="MobiDB-lite"/>
    </source>
</evidence>
<dbReference type="FunFam" id="2.40.40.20:FF:000007">
    <property type="entry name" value="AAA family ATPase"/>
    <property type="match status" value="1"/>
</dbReference>
<protein>
    <submittedName>
        <fullName evidence="3">AAA family ATPase</fullName>
    </submittedName>
</protein>
<dbReference type="AlphaFoldDB" id="A0A4U8Z6Q2"/>
<gene>
    <name evidence="3" type="ORF">MTUNDRAET4_0095</name>
</gene>
<dbReference type="InterPro" id="IPR009010">
    <property type="entry name" value="Asp_de-COase-like_dom_sf"/>
</dbReference>
<feature type="region of interest" description="Disordered" evidence="1">
    <location>
        <begin position="146"/>
        <end position="170"/>
    </location>
</feature>
<name>A0A4U8Z6Q2_METTU</name>
<dbReference type="KEGG" id="mtun:MTUNDRAET4_0095.1"/>
<evidence type="ECO:0000259" key="2">
    <source>
        <dbReference type="SMART" id="SM01073"/>
    </source>
</evidence>
<dbReference type="SUPFAM" id="SSF50692">
    <property type="entry name" value="ADC-like"/>
    <property type="match status" value="1"/>
</dbReference>
<dbReference type="Pfam" id="PF02359">
    <property type="entry name" value="CDC48_N"/>
    <property type="match status" value="1"/>
</dbReference>
<organism evidence="3 4">
    <name type="scientific">Methylocella tundrae</name>
    <dbReference type="NCBI Taxonomy" id="227605"/>
    <lineage>
        <taxon>Bacteria</taxon>
        <taxon>Pseudomonadati</taxon>
        <taxon>Pseudomonadota</taxon>
        <taxon>Alphaproteobacteria</taxon>
        <taxon>Hyphomicrobiales</taxon>
        <taxon>Beijerinckiaceae</taxon>
        <taxon>Methylocella</taxon>
    </lineage>
</organism>
<dbReference type="InterPro" id="IPR003338">
    <property type="entry name" value="CDC4_N-term_subdom"/>
</dbReference>
<reference evidence="3 4" key="1">
    <citation type="submission" date="2019-03" db="EMBL/GenBank/DDBJ databases">
        <authorList>
            <person name="Kox A.R. M."/>
        </authorList>
    </citation>
    <scope>NUCLEOTIDE SEQUENCE [LARGE SCALE GENOMIC DNA]</scope>
    <source>
        <strain evidence="3">MTUNDRAET4 annotated genome</strain>
        <plasmid evidence="4">2</plasmid>
    </source>
</reference>
<evidence type="ECO:0000313" key="4">
    <source>
        <dbReference type="Proteomes" id="UP000294360"/>
    </source>
</evidence>